<organism evidence="15 16">
    <name type="scientific">Symbiochloris irregularis</name>
    <dbReference type="NCBI Taxonomy" id="706552"/>
    <lineage>
        <taxon>Eukaryota</taxon>
        <taxon>Viridiplantae</taxon>
        <taxon>Chlorophyta</taxon>
        <taxon>core chlorophytes</taxon>
        <taxon>Trebouxiophyceae</taxon>
        <taxon>Trebouxiales</taxon>
        <taxon>Trebouxiaceae</taxon>
        <taxon>Symbiochloris</taxon>
    </lineage>
</organism>
<evidence type="ECO:0000256" key="6">
    <source>
        <dbReference type="ARBA" id="ARBA00022737"/>
    </source>
</evidence>
<evidence type="ECO:0008006" key="17">
    <source>
        <dbReference type="Google" id="ProtNLM"/>
    </source>
</evidence>
<dbReference type="GO" id="GO:0008289">
    <property type="term" value="F:lipid binding"/>
    <property type="evidence" value="ECO:0007669"/>
    <property type="project" value="UniProtKB-KW"/>
</dbReference>
<evidence type="ECO:0000256" key="7">
    <source>
        <dbReference type="ARBA" id="ARBA00022837"/>
    </source>
</evidence>
<keyword evidence="10" id="KW-0446">Lipid-binding</keyword>
<accession>A0AAW1PFE5</accession>
<dbReference type="SMART" id="SM00239">
    <property type="entry name" value="C2"/>
    <property type="match status" value="1"/>
</dbReference>
<dbReference type="Pfam" id="PF17047">
    <property type="entry name" value="SMP_LBD"/>
    <property type="match status" value="1"/>
</dbReference>
<gene>
    <name evidence="15" type="ORF">WJX73_010111</name>
</gene>
<keyword evidence="16" id="KW-1185">Reference proteome</keyword>
<dbReference type="GO" id="GO:0016020">
    <property type="term" value="C:membrane"/>
    <property type="evidence" value="ECO:0007669"/>
    <property type="project" value="UniProtKB-SubCell"/>
</dbReference>
<evidence type="ECO:0000256" key="9">
    <source>
        <dbReference type="ARBA" id="ARBA00023055"/>
    </source>
</evidence>
<feature type="region of interest" description="Disordered" evidence="12">
    <location>
        <begin position="820"/>
        <end position="858"/>
    </location>
</feature>
<evidence type="ECO:0000256" key="12">
    <source>
        <dbReference type="SAM" id="MobiDB-lite"/>
    </source>
</evidence>
<sequence>MSDGPVQVHIKTHRNSELAVGRYPTFSYNSEGGGGPGAATLSSARSIWDVTFEPKTLKIPDLCFRTGKLFGIPLPPGVNIRIDPIRFQGTIDKESGKIDLDFAAEFFASLAGLYKAPPLTVQACMTTESSQKGKFSGSGKRMNEHGRARMIAIATVPKTDSLFSILLAVNICFFYAGVKKLRQARFATAVRLLTELDEDGLKFCVKFLPAWVKFSDYERAKFLNDAAQMLWPAFDKALCSLIKSELEPYMRQQSPSMIGGLSFERLSFGHLPISILGVRHVPSWNADNLGIDLDLDVRWAGQPDTLLRLMPSRRWMSNAVKIGKLRVLPAVDMTPVMNAQLHTVQIACVLRVSLAPVLDDLPFIGGVGLSILDQPYLDFDLRLVNGPDLLSIPALASWLRASLMDVFVGQMLWPKRVIIPILQQHDEDSWINAPMGILKLKVLQADLPARVSRIGRKDRPLNPYVVLAVGPEGAAASSDANRWEVCTETRAGTTMPHWHEVFVMVVQDPSHHLRVIAVHDAQKGDYGSDTVLGRVDIPLGSLVREHGRQGDKFAEVTRAALQLQQATTQAISQDVATARNITGDSNEGGGSIYASPAHSMLPSALPFSSSEEDATSTAGQSKGLATLLEDSTATSPHILSLTQSPRPSGTGLSHTEAWAAAPIPAVHASQSSDQSASISEQSQPADSQIRQETSKQQQQDAQAGSGEQQSSGAKQQWKNTEARPLHKHATPRHTMQHRTAHEAALACAEDEGAWLPLLPIKTFFGKDSAVWATEEDSEIDEIEPNARGDTFFPTLPILGSLMGGAASAATGIGSLFSSRAPSQTEELEAKPSVAAPPVSVAAQPSAPLEKEDQPSSRSLQSFFDWHHHATRKALPASTAGAGPDANAQPSSPVHKLVQQLSLEAESDSDESGSVSEADSTSQSTGGKRAQGRPPSKPRRAFARLFHPLSRTAQAADFQHTGATPVPDSERADPPAESNTAAQTAADRPAPDGQSAPSPFASSAPAKQPPALGAFIVLVQTANLTEARLDAPAARLRLGNVSQQSPVSSNAALGCPVARAEWNFRACFAVELPCPHEHLLVEVGNPVRETRMQAWGAWVRGEDRDRGSMAGDGGEAMRDMLPWGTARVRIGEVLRQGQCEGAWKLWRTHIGTGAPEHCGQVALRLAWLPCI</sequence>
<dbReference type="AlphaFoldDB" id="A0AAW1PFE5"/>
<dbReference type="InterPro" id="IPR039010">
    <property type="entry name" value="Synaptotagmin_SMP"/>
</dbReference>
<dbReference type="SUPFAM" id="SSF49562">
    <property type="entry name" value="C2 domain (Calcium/lipid-binding domain, CaLB)"/>
    <property type="match status" value="1"/>
</dbReference>
<dbReference type="PROSITE" id="PS51847">
    <property type="entry name" value="SMP"/>
    <property type="match status" value="1"/>
</dbReference>
<keyword evidence="5" id="KW-0479">Metal-binding</keyword>
<keyword evidence="3" id="KW-0813">Transport</keyword>
<evidence type="ECO:0000259" key="13">
    <source>
        <dbReference type="PROSITE" id="PS50004"/>
    </source>
</evidence>
<comment type="similarity">
    <text evidence="2">Belongs to the synaptotagmin family.</text>
</comment>
<dbReference type="PANTHER" id="PTHR10774">
    <property type="entry name" value="EXTENDED SYNAPTOTAGMIN-RELATED"/>
    <property type="match status" value="1"/>
</dbReference>
<name>A0AAW1PFE5_9CHLO</name>
<evidence type="ECO:0000256" key="5">
    <source>
        <dbReference type="ARBA" id="ARBA00022723"/>
    </source>
</evidence>
<keyword evidence="4" id="KW-0812">Transmembrane</keyword>
<dbReference type="Pfam" id="PF00168">
    <property type="entry name" value="C2"/>
    <property type="match status" value="1"/>
</dbReference>
<feature type="compositionally biased region" description="Polar residues" evidence="12">
    <location>
        <begin position="684"/>
        <end position="719"/>
    </location>
</feature>
<evidence type="ECO:0000256" key="11">
    <source>
        <dbReference type="ARBA" id="ARBA00023136"/>
    </source>
</evidence>
<evidence type="ECO:0000256" key="8">
    <source>
        <dbReference type="ARBA" id="ARBA00022989"/>
    </source>
</evidence>
<comment type="subcellular location">
    <subcellularLocation>
        <location evidence="1">Membrane</location>
        <topology evidence="1">Single-pass membrane protein</topology>
    </subcellularLocation>
</comment>
<keyword evidence="11" id="KW-0472">Membrane</keyword>
<feature type="domain" description="SMP-LTD" evidence="14">
    <location>
        <begin position="216"/>
        <end position="422"/>
    </location>
</feature>
<dbReference type="GO" id="GO:0006869">
    <property type="term" value="P:lipid transport"/>
    <property type="evidence" value="ECO:0007669"/>
    <property type="project" value="UniProtKB-KW"/>
</dbReference>
<evidence type="ECO:0000256" key="10">
    <source>
        <dbReference type="ARBA" id="ARBA00023121"/>
    </source>
</evidence>
<keyword evidence="7" id="KW-0106">Calcium</keyword>
<feature type="compositionally biased region" description="Low complexity" evidence="12">
    <location>
        <begin position="994"/>
        <end position="1006"/>
    </location>
</feature>
<feature type="region of interest" description="Disordered" evidence="12">
    <location>
        <begin position="873"/>
        <end position="937"/>
    </location>
</feature>
<keyword evidence="9" id="KW-0445">Lipid transport</keyword>
<feature type="region of interest" description="Disordered" evidence="12">
    <location>
        <begin position="952"/>
        <end position="1006"/>
    </location>
</feature>
<proteinExistence type="inferred from homology"/>
<keyword evidence="8" id="KW-1133">Transmembrane helix</keyword>
<comment type="caution">
    <text evidence="15">The sequence shown here is derived from an EMBL/GenBank/DDBJ whole genome shotgun (WGS) entry which is preliminary data.</text>
</comment>
<keyword evidence="6" id="KW-0677">Repeat</keyword>
<reference evidence="15 16" key="1">
    <citation type="journal article" date="2024" name="Nat. Commun.">
        <title>Phylogenomics reveals the evolutionary origins of lichenization in chlorophyte algae.</title>
        <authorList>
            <person name="Puginier C."/>
            <person name="Libourel C."/>
            <person name="Otte J."/>
            <person name="Skaloud P."/>
            <person name="Haon M."/>
            <person name="Grisel S."/>
            <person name="Petersen M."/>
            <person name="Berrin J.G."/>
            <person name="Delaux P.M."/>
            <person name="Dal Grande F."/>
            <person name="Keller J."/>
        </authorList>
    </citation>
    <scope>NUCLEOTIDE SEQUENCE [LARGE SCALE GENOMIC DNA]</scope>
    <source>
        <strain evidence="15 16">SAG 2036</strain>
    </source>
</reference>
<dbReference type="PANTHER" id="PTHR10774:SF190">
    <property type="entry name" value="C2 CALCIUM_LIPID-BINDING ENDONUCLEASE_EXONUCLEASE_PHOSPHATASE-RELATED"/>
    <property type="match status" value="1"/>
</dbReference>
<dbReference type="GO" id="GO:0046872">
    <property type="term" value="F:metal ion binding"/>
    <property type="evidence" value="ECO:0007669"/>
    <property type="project" value="UniProtKB-KW"/>
</dbReference>
<feature type="compositionally biased region" description="Low complexity" evidence="12">
    <location>
        <begin position="831"/>
        <end position="847"/>
    </location>
</feature>
<dbReference type="InterPro" id="IPR035892">
    <property type="entry name" value="C2_domain_sf"/>
</dbReference>
<protein>
    <recommendedName>
        <fullName evidence="17">C2 domain-containing protein</fullName>
    </recommendedName>
</protein>
<evidence type="ECO:0000313" key="15">
    <source>
        <dbReference type="EMBL" id="KAK9806549.1"/>
    </source>
</evidence>
<evidence type="ECO:0000259" key="14">
    <source>
        <dbReference type="PROSITE" id="PS51847"/>
    </source>
</evidence>
<dbReference type="GO" id="GO:0005783">
    <property type="term" value="C:endoplasmic reticulum"/>
    <property type="evidence" value="ECO:0007669"/>
    <property type="project" value="TreeGrafter"/>
</dbReference>
<feature type="compositionally biased region" description="Low complexity" evidence="12">
    <location>
        <begin position="665"/>
        <end position="683"/>
    </location>
</feature>
<dbReference type="InterPro" id="IPR045050">
    <property type="entry name" value="Synaptotagmin_plant"/>
</dbReference>
<dbReference type="CDD" id="cd21677">
    <property type="entry name" value="SMP_SYT"/>
    <property type="match status" value="1"/>
</dbReference>
<feature type="domain" description="C2" evidence="13">
    <location>
        <begin position="413"/>
        <end position="553"/>
    </location>
</feature>
<feature type="region of interest" description="Disordered" evidence="12">
    <location>
        <begin position="665"/>
        <end position="721"/>
    </location>
</feature>
<evidence type="ECO:0000256" key="4">
    <source>
        <dbReference type="ARBA" id="ARBA00022692"/>
    </source>
</evidence>
<evidence type="ECO:0000256" key="3">
    <source>
        <dbReference type="ARBA" id="ARBA00022448"/>
    </source>
</evidence>
<dbReference type="EMBL" id="JALJOQ010000037">
    <property type="protein sequence ID" value="KAK9806549.1"/>
    <property type="molecule type" value="Genomic_DNA"/>
</dbReference>
<dbReference type="CDD" id="cd00030">
    <property type="entry name" value="C2"/>
    <property type="match status" value="1"/>
</dbReference>
<dbReference type="Gene3D" id="2.60.40.150">
    <property type="entry name" value="C2 domain"/>
    <property type="match status" value="1"/>
</dbReference>
<dbReference type="Proteomes" id="UP001465755">
    <property type="component" value="Unassembled WGS sequence"/>
</dbReference>
<dbReference type="InterPro" id="IPR031468">
    <property type="entry name" value="SMP_LBD"/>
</dbReference>
<evidence type="ECO:0000256" key="2">
    <source>
        <dbReference type="ARBA" id="ARBA00006996"/>
    </source>
</evidence>
<dbReference type="PROSITE" id="PS50004">
    <property type="entry name" value="C2"/>
    <property type="match status" value="1"/>
</dbReference>
<dbReference type="InterPro" id="IPR000008">
    <property type="entry name" value="C2_dom"/>
</dbReference>
<evidence type="ECO:0000256" key="1">
    <source>
        <dbReference type="ARBA" id="ARBA00004167"/>
    </source>
</evidence>
<evidence type="ECO:0000313" key="16">
    <source>
        <dbReference type="Proteomes" id="UP001465755"/>
    </source>
</evidence>